<dbReference type="AlphaFoldDB" id="A0AAP4BNS4"/>
<evidence type="ECO:0000259" key="2">
    <source>
        <dbReference type="Pfam" id="PF26572"/>
    </source>
</evidence>
<name>A0AAP4BNS4_9CORY</name>
<proteinExistence type="predicted"/>
<accession>A0AAP4BNS4</accession>
<dbReference type="EMBL" id="JASNVH010000003">
    <property type="protein sequence ID" value="MDK4306399.1"/>
    <property type="molecule type" value="Genomic_DNA"/>
</dbReference>
<evidence type="ECO:0000313" key="4">
    <source>
        <dbReference type="Proteomes" id="UP001224412"/>
    </source>
</evidence>
<comment type="caution">
    <text evidence="3">The sequence shown here is derived from an EMBL/GenBank/DDBJ whole genome shotgun (WGS) entry which is preliminary data.</text>
</comment>
<gene>
    <name evidence="3" type="ORF">QPX42_02360</name>
</gene>
<evidence type="ECO:0000259" key="1">
    <source>
        <dbReference type="Pfam" id="PF26035"/>
    </source>
</evidence>
<organism evidence="3 4">
    <name type="scientific">Corynebacterium pseudodiphtheriticum</name>
    <dbReference type="NCBI Taxonomy" id="37637"/>
    <lineage>
        <taxon>Bacteria</taxon>
        <taxon>Bacillati</taxon>
        <taxon>Actinomycetota</taxon>
        <taxon>Actinomycetes</taxon>
        <taxon>Mycobacteriales</taxon>
        <taxon>Corynebacteriaceae</taxon>
        <taxon>Corynebacterium</taxon>
    </lineage>
</organism>
<dbReference type="Pfam" id="PF26035">
    <property type="entry name" value="DUF8010"/>
    <property type="match status" value="1"/>
</dbReference>
<dbReference type="RefSeq" id="WP_284588965.1">
    <property type="nucleotide sequence ID" value="NZ_JASNUC010000007.1"/>
</dbReference>
<reference evidence="3" key="1">
    <citation type="submission" date="2023-05" db="EMBL/GenBank/DDBJ databases">
        <title>Metabolic capabilities are highly conserved among human nasal-associated Corynebacterium species in pangenomic analyses.</title>
        <authorList>
            <person name="Tran T.H."/>
            <person name="Roberts A.Q."/>
            <person name="Escapa I.F."/>
            <person name="Gao W."/>
            <person name="Conlan S."/>
            <person name="Kong H."/>
            <person name="Segre J.A."/>
            <person name="Kelly M.S."/>
            <person name="Lemon K.P."/>
        </authorList>
    </citation>
    <scope>NUCLEOTIDE SEQUENCE</scope>
    <source>
        <strain evidence="3">KPL2773</strain>
    </source>
</reference>
<dbReference type="Pfam" id="PF26572">
    <property type="entry name" value="DUF8185"/>
    <property type="match status" value="1"/>
</dbReference>
<dbReference type="InterPro" id="IPR016601">
    <property type="entry name" value="UCP012637"/>
</dbReference>
<feature type="domain" description="DUF8185" evidence="2">
    <location>
        <begin position="101"/>
        <end position="225"/>
    </location>
</feature>
<dbReference type="PIRSF" id="PIRSF012637">
    <property type="entry name" value="UCP012637"/>
    <property type="match status" value="1"/>
</dbReference>
<sequence length="233" mass="24684">MSESLEVTAGGPGLRALVSRAVGLDASASARFRVLKDDVGDGDLIDVFVTTPFEVVACRRIKGTVSRDGAVVAASTLLHCLETGQTHLGPARDTSWPGALPPAAGFQLLDNLPVHVVRELADKGRDLARQFSGPMGPPQSLMNQTVLTVQPETATDEHSELTASSQPVGVGSSEEVEIPMRMIFACTNLGLIPGFSAPMNIPRHLRVSAQGRWARIDAPFGSVYHACGLSMLF</sequence>
<dbReference type="Proteomes" id="UP001224412">
    <property type="component" value="Unassembled WGS sequence"/>
</dbReference>
<dbReference type="InterPro" id="IPR058323">
    <property type="entry name" value="DUF8010"/>
</dbReference>
<protein>
    <submittedName>
        <fullName evidence="3">Uncharacterized protein</fullName>
    </submittedName>
</protein>
<evidence type="ECO:0000313" key="3">
    <source>
        <dbReference type="EMBL" id="MDK4306399.1"/>
    </source>
</evidence>
<dbReference type="InterPro" id="IPR058498">
    <property type="entry name" value="DUF8185"/>
</dbReference>
<feature type="domain" description="DUF8010" evidence="1">
    <location>
        <begin position="13"/>
        <end position="97"/>
    </location>
</feature>